<feature type="compositionally biased region" description="Basic and acidic residues" evidence="1">
    <location>
        <begin position="108"/>
        <end position="124"/>
    </location>
</feature>
<evidence type="ECO:0000256" key="1">
    <source>
        <dbReference type="SAM" id="MobiDB-lite"/>
    </source>
</evidence>
<organism evidence="2 3">
    <name type="scientific">Meripilus lineatus</name>
    <dbReference type="NCBI Taxonomy" id="2056292"/>
    <lineage>
        <taxon>Eukaryota</taxon>
        <taxon>Fungi</taxon>
        <taxon>Dikarya</taxon>
        <taxon>Basidiomycota</taxon>
        <taxon>Agaricomycotina</taxon>
        <taxon>Agaricomycetes</taxon>
        <taxon>Polyporales</taxon>
        <taxon>Meripilaceae</taxon>
        <taxon>Meripilus</taxon>
    </lineage>
</organism>
<protein>
    <submittedName>
        <fullName evidence="2">Uncharacterized protein</fullName>
    </submittedName>
</protein>
<proteinExistence type="predicted"/>
<name>A0AAD5YMK6_9APHY</name>
<accession>A0AAD5YMK6</accession>
<reference evidence="2" key="1">
    <citation type="submission" date="2022-07" db="EMBL/GenBank/DDBJ databases">
        <title>Genome Sequence of Physisporinus lineatus.</title>
        <authorList>
            <person name="Buettner E."/>
        </authorList>
    </citation>
    <scope>NUCLEOTIDE SEQUENCE</scope>
    <source>
        <strain evidence="2">VT162</strain>
    </source>
</reference>
<feature type="region of interest" description="Disordered" evidence="1">
    <location>
        <begin position="108"/>
        <end position="131"/>
    </location>
</feature>
<dbReference type="EMBL" id="JANAWD010000034">
    <property type="protein sequence ID" value="KAJ3490036.1"/>
    <property type="molecule type" value="Genomic_DNA"/>
</dbReference>
<evidence type="ECO:0000313" key="3">
    <source>
        <dbReference type="Proteomes" id="UP001212997"/>
    </source>
</evidence>
<feature type="compositionally biased region" description="Pro residues" evidence="1">
    <location>
        <begin position="298"/>
        <end position="314"/>
    </location>
</feature>
<dbReference type="AlphaFoldDB" id="A0AAD5YMK6"/>
<feature type="compositionally biased region" description="Low complexity" evidence="1">
    <location>
        <begin position="242"/>
        <end position="251"/>
    </location>
</feature>
<gene>
    <name evidence="2" type="ORF">NLI96_g1707</name>
</gene>
<comment type="caution">
    <text evidence="2">The sequence shown here is derived from an EMBL/GenBank/DDBJ whole genome shotgun (WGS) entry which is preliminary data.</text>
</comment>
<evidence type="ECO:0000313" key="2">
    <source>
        <dbReference type="EMBL" id="KAJ3490036.1"/>
    </source>
</evidence>
<feature type="compositionally biased region" description="Low complexity" evidence="1">
    <location>
        <begin position="315"/>
        <end position="330"/>
    </location>
</feature>
<feature type="compositionally biased region" description="Polar residues" evidence="1">
    <location>
        <begin position="205"/>
        <end position="217"/>
    </location>
</feature>
<feature type="region of interest" description="Disordered" evidence="1">
    <location>
        <begin position="185"/>
        <end position="251"/>
    </location>
</feature>
<keyword evidence="3" id="KW-1185">Reference proteome</keyword>
<sequence length="385" mass="42437">MDRRSPIPLNLERVGSKQHTVSLPIPVPVGTRESRRGAPRGHRRSRSDLAFGYALENSRGNSFVISRLSPSPTPPTSYLHTFARPPRPSSLGKEEGISALKLFRSSWRSKDEDNGETKSGRGLDPEVEDESDLNFELGSEDLNSWRFAGRRSEDVAMERATSRLQIHRQEHDIAISIRSRTPQDLPRLILPDDEGMDYNHPMSDLVQTPSPAYSSPSRDGLYPPPRYSPPHQQPSHRYEGVSSPTSPTQIPLLSLSLSSRHRQRPASSNSTPVPSFFNPFRSFSFLRNTNSSSSVSPSIPPRPTIPSPSPPLPSPALSTSPSDSPSAPTDILQTPVLPSVSLPLDIPLEPGITPDRHTRRTSRVSFVSTISGGRGGGEREYWQAI</sequence>
<feature type="region of interest" description="Disordered" evidence="1">
    <location>
        <begin position="289"/>
        <end position="330"/>
    </location>
</feature>
<feature type="region of interest" description="Disordered" evidence="1">
    <location>
        <begin position="1"/>
        <end position="49"/>
    </location>
</feature>
<feature type="compositionally biased region" description="Pro residues" evidence="1">
    <location>
        <begin position="222"/>
        <end position="232"/>
    </location>
</feature>
<dbReference type="Proteomes" id="UP001212997">
    <property type="component" value="Unassembled WGS sequence"/>
</dbReference>